<reference evidence="2" key="1">
    <citation type="submission" date="2023-10" db="EMBL/GenBank/DDBJ databases">
        <authorList>
            <person name="Chen Y."/>
            <person name="Shah S."/>
            <person name="Dougan E. K."/>
            <person name="Thang M."/>
            <person name="Chan C."/>
        </authorList>
    </citation>
    <scope>NUCLEOTIDE SEQUENCE [LARGE SCALE GENOMIC DNA]</scope>
</reference>
<evidence type="ECO:0000256" key="1">
    <source>
        <dbReference type="SAM" id="SignalP"/>
    </source>
</evidence>
<evidence type="ECO:0000313" key="3">
    <source>
        <dbReference type="Proteomes" id="UP001189429"/>
    </source>
</evidence>
<keyword evidence="3" id="KW-1185">Reference proteome</keyword>
<name>A0ABN9QBM1_9DINO</name>
<keyword evidence="1" id="KW-0732">Signal</keyword>
<comment type="caution">
    <text evidence="2">The sequence shown here is derived from an EMBL/GenBank/DDBJ whole genome shotgun (WGS) entry which is preliminary data.</text>
</comment>
<proteinExistence type="predicted"/>
<gene>
    <name evidence="2" type="ORF">PCOR1329_LOCUS8868</name>
</gene>
<evidence type="ECO:0000313" key="2">
    <source>
        <dbReference type="EMBL" id="CAK0800824.1"/>
    </source>
</evidence>
<protein>
    <submittedName>
        <fullName evidence="2">Uncharacterized protein</fullName>
    </submittedName>
</protein>
<organism evidence="2 3">
    <name type="scientific">Prorocentrum cordatum</name>
    <dbReference type="NCBI Taxonomy" id="2364126"/>
    <lineage>
        <taxon>Eukaryota</taxon>
        <taxon>Sar</taxon>
        <taxon>Alveolata</taxon>
        <taxon>Dinophyceae</taxon>
        <taxon>Prorocentrales</taxon>
        <taxon>Prorocentraceae</taxon>
        <taxon>Prorocentrum</taxon>
    </lineage>
</organism>
<dbReference type="EMBL" id="CAUYUJ010002447">
    <property type="protein sequence ID" value="CAK0800824.1"/>
    <property type="molecule type" value="Genomic_DNA"/>
</dbReference>
<dbReference type="Proteomes" id="UP001189429">
    <property type="component" value="Unassembled WGS sequence"/>
</dbReference>
<accession>A0ABN9QBM1</accession>
<feature type="chain" id="PRO_5047475032" evidence="1">
    <location>
        <begin position="31"/>
        <end position="98"/>
    </location>
</feature>
<feature type="signal peptide" evidence="1">
    <location>
        <begin position="1"/>
        <end position="30"/>
    </location>
</feature>
<sequence length="98" mass="10395">MAAASLAGAGPRCRAWLLVLAACLAGQAAAADGGKSFFDVDWSDPATAAVELAWRVKIAFALSPLIAIACLFCCTTDDPEEEELRRKKKYDFSLQGAE</sequence>